<dbReference type="Proteomes" id="UP000547528">
    <property type="component" value="Unassembled WGS sequence"/>
</dbReference>
<keyword evidence="3" id="KW-1185">Reference proteome</keyword>
<dbReference type="RefSeq" id="WP_183358633.1">
    <property type="nucleotide sequence ID" value="NZ_BAABKR010000016.1"/>
</dbReference>
<reference evidence="2 3" key="1">
    <citation type="submission" date="2020-08" db="EMBL/GenBank/DDBJ databases">
        <title>Sequencing the genomes of 1000 actinobacteria strains.</title>
        <authorList>
            <person name="Klenk H.-P."/>
        </authorList>
    </citation>
    <scope>NUCLEOTIDE SEQUENCE [LARGE SCALE GENOMIC DNA]</scope>
    <source>
        <strain evidence="2 3">DSM 28238</strain>
    </source>
</reference>
<keyword evidence="1" id="KW-1133">Transmembrane helix</keyword>
<organism evidence="2 3">
    <name type="scientific">Garicola koreensis</name>
    <dbReference type="NCBI Taxonomy" id="1262554"/>
    <lineage>
        <taxon>Bacteria</taxon>
        <taxon>Bacillati</taxon>
        <taxon>Actinomycetota</taxon>
        <taxon>Actinomycetes</taxon>
        <taxon>Micrococcales</taxon>
        <taxon>Micrococcaceae</taxon>
        <taxon>Garicola</taxon>
    </lineage>
</organism>
<comment type="caution">
    <text evidence="2">The sequence shown here is derived from an EMBL/GenBank/DDBJ whole genome shotgun (WGS) entry which is preliminary data.</text>
</comment>
<dbReference type="EMBL" id="JACIBT010000010">
    <property type="protein sequence ID" value="MBB3668227.1"/>
    <property type="molecule type" value="Genomic_DNA"/>
</dbReference>
<evidence type="ECO:0000313" key="3">
    <source>
        <dbReference type="Proteomes" id="UP000547528"/>
    </source>
</evidence>
<gene>
    <name evidence="2" type="ORF">FHX47_001856</name>
</gene>
<evidence type="ECO:0000256" key="1">
    <source>
        <dbReference type="SAM" id="Phobius"/>
    </source>
</evidence>
<feature type="transmembrane region" description="Helical" evidence="1">
    <location>
        <begin position="46"/>
        <end position="68"/>
    </location>
</feature>
<evidence type="ECO:0000313" key="2">
    <source>
        <dbReference type="EMBL" id="MBB3668227.1"/>
    </source>
</evidence>
<accession>A0A7W5XPP8</accession>
<name>A0A7W5XPP8_9MICC</name>
<keyword evidence="1" id="KW-0472">Membrane</keyword>
<keyword evidence="1" id="KW-0812">Transmembrane</keyword>
<dbReference type="AlphaFoldDB" id="A0A7W5XPP8"/>
<feature type="transmembrane region" description="Helical" evidence="1">
    <location>
        <begin position="16"/>
        <end position="40"/>
    </location>
</feature>
<sequence>MAQHVRAQRFAHMTPLLWFMLAVGGVLLIAALVMAGYMLINRGQEQMMPLLMLTVMLMTGVMSPVSVLSHRRRREMEG</sequence>
<proteinExistence type="predicted"/>
<protein>
    <submittedName>
        <fullName evidence="2">Putative membrane protein</fullName>
    </submittedName>
</protein>